<feature type="region of interest" description="Disordered" evidence="15">
    <location>
        <begin position="190"/>
        <end position="221"/>
    </location>
</feature>
<evidence type="ECO:0000256" key="7">
    <source>
        <dbReference type="ARBA" id="ARBA00023136"/>
    </source>
</evidence>
<evidence type="ECO:0000256" key="9">
    <source>
        <dbReference type="ARBA" id="ARBA00030298"/>
    </source>
</evidence>
<gene>
    <name evidence="16" type="ORF">HPG69_013095</name>
</gene>
<keyword evidence="17" id="KW-1185">Reference proteome</keyword>
<keyword evidence="6" id="KW-1133">Transmembrane helix</keyword>
<dbReference type="InterPro" id="IPR007732">
    <property type="entry name" value="Cyt_b558_asu"/>
</dbReference>
<keyword evidence="7" id="KW-0472">Membrane</keyword>
<keyword evidence="5" id="KW-0812">Transmembrane</keyword>
<comment type="caution">
    <text evidence="16">The sequence shown here is derived from an EMBL/GenBank/DDBJ whole genome shotgun (WGS) entry which is preliminary data.</text>
</comment>
<evidence type="ECO:0000256" key="10">
    <source>
        <dbReference type="ARBA" id="ARBA00031067"/>
    </source>
</evidence>
<comment type="similarity">
    <text evidence="2">Belongs to the p22phox family.</text>
</comment>
<dbReference type="PANTHER" id="PTHR15168">
    <property type="entry name" value="CYTOCHROME B-245 LIGHT CHAIN"/>
    <property type="match status" value="1"/>
</dbReference>
<evidence type="ECO:0000256" key="6">
    <source>
        <dbReference type="ARBA" id="ARBA00022989"/>
    </source>
</evidence>
<evidence type="ECO:0000256" key="14">
    <source>
        <dbReference type="ARBA" id="ARBA00050017"/>
    </source>
</evidence>
<evidence type="ECO:0000256" key="12">
    <source>
        <dbReference type="ARBA" id="ARBA00032067"/>
    </source>
</evidence>
<evidence type="ECO:0000256" key="13">
    <source>
        <dbReference type="ARBA" id="ARBA00033347"/>
    </source>
</evidence>
<evidence type="ECO:0000256" key="1">
    <source>
        <dbReference type="ARBA" id="ARBA00004236"/>
    </source>
</evidence>
<dbReference type="PANTHER" id="PTHR15168:SF0">
    <property type="entry name" value="CYTOCHROME B-245 LIGHT CHAIN"/>
    <property type="match status" value="1"/>
</dbReference>
<dbReference type="AlphaFoldDB" id="A0A7J7EES9"/>
<evidence type="ECO:0000256" key="15">
    <source>
        <dbReference type="SAM" id="MobiDB-lite"/>
    </source>
</evidence>
<dbReference type="GO" id="GO:0005886">
    <property type="term" value="C:plasma membrane"/>
    <property type="evidence" value="ECO:0007669"/>
    <property type="project" value="UniProtKB-SubCell"/>
</dbReference>
<reference evidence="16 17" key="1">
    <citation type="journal article" date="2020" name="Mol. Biol. Evol.">
        <title>Interspecific Gene Flow and the Evolution of Specialization in Black and White Rhinoceros.</title>
        <authorList>
            <person name="Moodley Y."/>
            <person name="Westbury M.V."/>
            <person name="Russo I.M."/>
            <person name="Gopalakrishnan S."/>
            <person name="Rakotoarivelo A."/>
            <person name="Olsen R.A."/>
            <person name="Prost S."/>
            <person name="Tunstall T."/>
            <person name="Ryder O.A."/>
            <person name="Dalen L."/>
            <person name="Bruford M.W."/>
        </authorList>
    </citation>
    <scope>NUCLEOTIDE SEQUENCE [LARGE SCALE GENOMIC DNA]</scope>
    <source>
        <strain evidence="16">SBR-YM</strain>
        <tissue evidence="16">Skin</tissue>
    </source>
</reference>
<evidence type="ECO:0000313" key="16">
    <source>
        <dbReference type="EMBL" id="KAF5914310.1"/>
    </source>
</evidence>
<name>A0A7J7EES9_DICBM</name>
<dbReference type="EMBL" id="JACDTQ010003353">
    <property type="protein sequence ID" value="KAF5914310.1"/>
    <property type="molecule type" value="Genomic_DNA"/>
</dbReference>
<dbReference type="Pfam" id="PF05038">
    <property type="entry name" value="Cytochrom_B558a"/>
    <property type="match status" value="2"/>
</dbReference>
<organism evidence="16 17">
    <name type="scientific">Diceros bicornis minor</name>
    <name type="common">South-central black rhinoceros</name>
    <dbReference type="NCBI Taxonomy" id="77932"/>
    <lineage>
        <taxon>Eukaryota</taxon>
        <taxon>Metazoa</taxon>
        <taxon>Chordata</taxon>
        <taxon>Craniata</taxon>
        <taxon>Vertebrata</taxon>
        <taxon>Euteleostomi</taxon>
        <taxon>Mammalia</taxon>
        <taxon>Eutheria</taxon>
        <taxon>Laurasiatheria</taxon>
        <taxon>Perissodactyla</taxon>
        <taxon>Rhinocerotidae</taxon>
        <taxon>Diceros</taxon>
    </lineage>
</organism>
<evidence type="ECO:0000256" key="5">
    <source>
        <dbReference type="ARBA" id="ARBA00022692"/>
    </source>
</evidence>
<keyword evidence="4" id="KW-1003">Cell membrane</keyword>
<sequence length="221" mass="23116">MGQIEWAMWANEQALASGLSECTRDPALGAGAEPGHPGARDPGLRPRQCRLESWASGVSGLRAGKWESRRLQTAGRGKGRARDGVRGARLLRGQRPRAAGEKVGAEAWVLITGGIVATAAQFTQWYFGAYSMYPPSVDPRVGWAGSASGPGGTALHSVRRAAYVPGPFGLGSGERAGWAQLQLWKPRLKAGEPPVDTAWRSEADPPGLGPGEGAGVSGPEV</sequence>
<evidence type="ECO:0000256" key="8">
    <source>
        <dbReference type="ARBA" id="ARBA00030106"/>
    </source>
</evidence>
<comment type="subunit">
    <text evidence="14">Component of the phagocyte NADPH oxidase core complex/cytochrome b558 complex, composed of CYBB (heavy chain (beta)) and CYBA (light chain (alpha)). Component of the phagocyte NADPH oxidase complex composed of an obligatory core heterodimer formed by the membrane proteins CYBA and CYBB and the cytosolic regulatory subunits NCF1/p47-phox, NCF2/p67-phox, NCF4/p40-phox and the small GTPase RAC1 or RAC2. Interacts with NCF1 (via SH3 domain). Interacts with SH3PXD2A. Interacts with DUOX1, DUOX2 and TPO. Interacts with NOX4; this interaction mediates superoxide generation. Interacts with calprotectin (S100A8/9). Interacts with GBP7. Interacts with NOXO1. Forms a heterodimer with NOX3 and is essential for activity and cell membrane localization of NOX3. Interacts with NOX1.</text>
</comment>
<evidence type="ECO:0000256" key="2">
    <source>
        <dbReference type="ARBA" id="ARBA00010590"/>
    </source>
</evidence>
<evidence type="ECO:0000313" key="17">
    <source>
        <dbReference type="Proteomes" id="UP000551758"/>
    </source>
</evidence>
<dbReference type="Proteomes" id="UP000551758">
    <property type="component" value="Unassembled WGS sequence"/>
</dbReference>
<accession>A0A7J7EES9</accession>
<evidence type="ECO:0000256" key="3">
    <source>
        <dbReference type="ARBA" id="ARBA00017733"/>
    </source>
</evidence>
<proteinExistence type="inferred from homology"/>
<dbReference type="GO" id="GO:0020037">
    <property type="term" value="F:heme binding"/>
    <property type="evidence" value="ECO:0007669"/>
    <property type="project" value="InterPro"/>
</dbReference>
<comment type="subcellular location">
    <subcellularLocation>
        <location evidence="1">Cell membrane</location>
    </subcellularLocation>
</comment>
<evidence type="ECO:0000256" key="4">
    <source>
        <dbReference type="ARBA" id="ARBA00022475"/>
    </source>
</evidence>
<protein>
    <recommendedName>
        <fullName evidence="3">Cytochrome b-245 light chain</fullName>
    </recommendedName>
    <alternativeName>
        <fullName evidence="11">Cytochrome b(558) alpha chain</fullName>
    </alternativeName>
    <alternativeName>
        <fullName evidence="10">Cytochrome b558 subunit alpha</fullName>
    </alternativeName>
    <alternativeName>
        <fullName evidence="13">Neutrophil cytochrome b 22 kDa polypeptide</fullName>
    </alternativeName>
    <alternativeName>
        <fullName evidence="12">Superoxide-generating NADPH oxidase light chain subunit</fullName>
    </alternativeName>
    <alternativeName>
        <fullName evidence="8">p22 phagocyte B-cytochrome</fullName>
    </alternativeName>
    <alternativeName>
        <fullName evidence="9">p22-phox</fullName>
    </alternativeName>
</protein>
<evidence type="ECO:0000256" key="11">
    <source>
        <dbReference type="ARBA" id="ARBA00031995"/>
    </source>
</evidence>
<feature type="region of interest" description="Disordered" evidence="15">
    <location>
        <begin position="25"/>
        <end position="44"/>
    </location>
</feature>
<feature type="compositionally biased region" description="Gly residues" evidence="15">
    <location>
        <begin position="209"/>
        <end position="221"/>
    </location>
</feature>